<feature type="region of interest" description="Disordered" evidence="11">
    <location>
        <begin position="1085"/>
        <end position="1106"/>
    </location>
</feature>
<dbReference type="GO" id="GO:0003678">
    <property type="term" value="F:DNA helicase activity"/>
    <property type="evidence" value="ECO:0007669"/>
    <property type="project" value="UniProtKB-UniRule"/>
</dbReference>
<keyword evidence="4 10" id="KW-0378">Hydrolase</keyword>
<dbReference type="PANTHER" id="PTHR30591">
    <property type="entry name" value="RECBCD ENZYME SUBUNIT RECC"/>
    <property type="match status" value="1"/>
</dbReference>
<evidence type="ECO:0000256" key="8">
    <source>
        <dbReference type="ARBA" id="ARBA00023125"/>
    </source>
</evidence>
<dbReference type="Gene3D" id="3.40.50.10930">
    <property type="match status" value="1"/>
</dbReference>
<keyword evidence="6 10" id="KW-0269">Exonuclease</keyword>
<evidence type="ECO:0000256" key="1">
    <source>
        <dbReference type="ARBA" id="ARBA00022722"/>
    </source>
</evidence>
<accession>A0A919KYM7</accession>
<dbReference type="EMBL" id="BNAS01000006">
    <property type="protein sequence ID" value="GHH77442.1"/>
    <property type="molecule type" value="Genomic_DNA"/>
</dbReference>
<evidence type="ECO:0000256" key="10">
    <source>
        <dbReference type="HAMAP-Rule" id="MF_01486"/>
    </source>
</evidence>
<dbReference type="Proteomes" id="UP000627369">
    <property type="component" value="Unassembled WGS sequence"/>
</dbReference>
<keyword evidence="5 10" id="KW-0347">Helicase</keyword>
<feature type="domain" description="RecC C-terminal" evidence="12">
    <location>
        <begin position="820"/>
        <end position="1049"/>
    </location>
</feature>
<dbReference type="HAMAP" id="MF_01486">
    <property type="entry name" value="RecC"/>
    <property type="match status" value="1"/>
</dbReference>
<dbReference type="GO" id="GO:0005524">
    <property type="term" value="F:ATP binding"/>
    <property type="evidence" value="ECO:0007669"/>
    <property type="project" value="UniProtKB-UniRule"/>
</dbReference>
<reference evidence="13" key="2">
    <citation type="submission" date="2020-09" db="EMBL/GenBank/DDBJ databases">
        <authorList>
            <person name="Sun Q."/>
            <person name="Zhou Y."/>
        </authorList>
    </citation>
    <scope>NUCLEOTIDE SEQUENCE</scope>
    <source>
        <strain evidence="13">CGMCC 4.7398</strain>
    </source>
</reference>
<keyword evidence="9 10" id="KW-0234">DNA repair</keyword>
<keyword evidence="8 10" id="KW-0238">DNA-binding</keyword>
<dbReference type="GO" id="GO:0000724">
    <property type="term" value="P:double-strand break repair via homologous recombination"/>
    <property type="evidence" value="ECO:0007669"/>
    <property type="project" value="UniProtKB-UniRule"/>
</dbReference>
<dbReference type="Pfam" id="PF04257">
    <property type="entry name" value="Exonuc_V_gamma"/>
    <property type="match status" value="1"/>
</dbReference>
<gene>
    <name evidence="10 13" type="primary">recC</name>
    <name evidence="13" type="ORF">GCM10017772_38460</name>
</gene>
<evidence type="ECO:0000313" key="14">
    <source>
        <dbReference type="Proteomes" id="UP000627369"/>
    </source>
</evidence>
<name>A0A919KYM7_9MICO</name>
<evidence type="ECO:0000256" key="2">
    <source>
        <dbReference type="ARBA" id="ARBA00022741"/>
    </source>
</evidence>
<dbReference type="InterPro" id="IPR006697">
    <property type="entry name" value="RecC"/>
</dbReference>
<comment type="similarity">
    <text evidence="10">Belongs to the RecC family.</text>
</comment>
<comment type="subunit">
    <text evidence="10">Heterotrimer of RecB, RecC and RecD. All subunits contribute to DNA-binding.</text>
</comment>
<comment type="function">
    <text evidence="10">A helicase/nuclease that prepares dsDNA breaks (DSB) for recombinational DNA repair. Binds to DSBs and unwinds DNA via a highly rapid and processive ATP-dependent bidirectional helicase activity. Unwinds dsDNA until it encounters a Chi (crossover hotspot instigator) sequence from the 3' direction. Cuts ssDNA a few nucleotides 3' to the Chi site. The properties and activities of the enzyme are changed at Chi. The Chi-altered holoenzyme produces a long 3'-ssDNA overhang and facilitates RecA-binding to the ssDNA for homologous DNA recombination and repair. Holoenzyme degrades any linearized DNA that is unable to undergo homologous recombination. In the holoenzyme this subunit recognizes the wild-type Chi sequence, and when added to isolated RecB increases its ATP-dependent helicase processivity.</text>
</comment>
<evidence type="ECO:0000256" key="5">
    <source>
        <dbReference type="ARBA" id="ARBA00022806"/>
    </source>
</evidence>
<proteinExistence type="inferred from homology"/>
<evidence type="ECO:0000313" key="13">
    <source>
        <dbReference type="EMBL" id="GHH77442.1"/>
    </source>
</evidence>
<evidence type="ECO:0000256" key="3">
    <source>
        <dbReference type="ARBA" id="ARBA00022763"/>
    </source>
</evidence>
<dbReference type="NCBIfam" id="TIGR01450">
    <property type="entry name" value="recC"/>
    <property type="match status" value="1"/>
</dbReference>
<reference evidence="13" key="1">
    <citation type="journal article" date="2014" name="Int. J. Syst. Evol. Microbiol.">
        <title>Complete genome sequence of Corynebacterium casei LMG S-19264T (=DSM 44701T), isolated from a smear-ripened cheese.</title>
        <authorList>
            <consortium name="US DOE Joint Genome Institute (JGI-PGF)"/>
            <person name="Walter F."/>
            <person name="Albersmeier A."/>
            <person name="Kalinowski J."/>
            <person name="Ruckert C."/>
        </authorList>
    </citation>
    <scope>NUCLEOTIDE SEQUENCE</scope>
    <source>
        <strain evidence="13">CGMCC 4.7398</strain>
    </source>
</reference>
<dbReference type="GO" id="GO:0008854">
    <property type="term" value="F:exodeoxyribonuclease V activity"/>
    <property type="evidence" value="ECO:0007669"/>
    <property type="project" value="InterPro"/>
</dbReference>
<feature type="compositionally biased region" description="Low complexity" evidence="11">
    <location>
        <begin position="1085"/>
        <end position="1096"/>
    </location>
</feature>
<comment type="miscellaneous">
    <text evidence="10">In the RecBCD complex, RecB has a slow 3'-5' helicase, an exonuclease activity and loads RecA onto ssDNA, RecD has a fast 5'-3' helicase activity, while RecC stimulates the ATPase and processivity of the RecB helicase and contributes to recognition of the Chi site.</text>
</comment>
<dbReference type="GO" id="GO:0003677">
    <property type="term" value="F:DNA binding"/>
    <property type="evidence" value="ECO:0007669"/>
    <property type="project" value="UniProtKB-UniRule"/>
</dbReference>
<keyword evidence="2 10" id="KW-0547">Nucleotide-binding</keyword>
<dbReference type="InterPro" id="IPR011335">
    <property type="entry name" value="Restrct_endonuc-II-like"/>
</dbReference>
<dbReference type="PANTHER" id="PTHR30591:SF1">
    <property type="entry name" value="RECBCD ENZYME SUBUNIT RECC"/>
    <property type="match status" value="1"/>
</dbReference>
<sequence length="1129" mass="121630">MAVVLHRAPRTDLLAQALGDLLAAPLEDPFAAEVVVVPARGVERWLAQRLSHRLGAAPGHDDGVCAGVDLRSPGSLFAEVTGTRDEDPWAPEALMWPLLAAIDASLDEPWAALLAQHLGHGMPGEEGDLRRGRRLAVARRLARLLASYATQRPALVADWAAGGDTDGCGRPVPADLAWQPPLWRALAERVDAEPPHVRQAAVVERLRAEPGEFDLPARLSLFGHTRLATSEVELLGALGAHRDVHLWLPHPSAPLWSALKDLGGPVDRAADRSHERVGHRLLATLGRDTRELQRTLSVIELRDEPVGDRRTADDPGADSTLPSTLLGMLQHDLRADAFGDAGARLVDPADRSVQVHACHGATRQVEVLRDVLLDLLADDPTLEPRDVLVLCPDIETYAPLVTAAFGLADVAGPHGHPAHRLRVRLADRALDRTNPLLAVVMRLLDLAGGRAGVGEIVDLAHAEPVRRRFRFHDDDLEQLARWARETGVRWGFDAEHRADFGLADYGSGTWQSGVDRLLAGVAMSADTGTWLERTLPLDDVGSGQVELVGRLTELVERLRDVTDALVGGHPLEHWLTVLEDGVAALTTVSSADAWQLAQVRRELARVRADALDPAVSLRLPDVRALLADRVAGRPTRSNFRTGTLTVATLVPMRSVPHRVVALLGLDDGVFPRVGITDGDDVLAREPRTGERDPRSEDRQLFLDAILAATETLVVTYSGADEYSGQERPPAVPLGELLDALDETARTPEGRPVSQAVTVRHPLQPFDRRNVEPGALVPGSAFTFDRAALAGARAAAGLRTPVGPFLPAPLARAPVAAGDGVVALDDLLAFYRSPARGFLTQRLDVGRSFQEEPLDDGLPVELDGLGRWAVGERVLHDALSGAELADAVQKEWRRGQLPPGRLGWRLLVGIADEVGPLADAAGGLRASPARAVDVDVDLGDGRTLRGTVPGVHGDRLVAVSFSRLGGRQRLQTWIRLLALAASDDDRPWVAYTLGRPANSRSRATWQGSRLGPLDHTAIDLLRDLVALRDGGLTEPLPLPVKASVAYAEARRSSADPADARFRAGQMWADGRFDGECSDPEHVRVLGPGAPLPGTGEEPGPGEEHEGETTRFGALAMRVWSPLLENERFSD</sequence>
<dbReference type="Gene3D" id="1.10.10.990">
    <property type="match status" value="1"/>
</dbReference>
<organism evidence="13 14">
    <name type="scientific">Promicromonospora soli</name>
    <dbReference type="NCBI Taxonomy" id="2035533"/>
    <lineage>
        <taxon>Bacteria</taxon>
        <taxon>Bacillati</taxon>
        <taxon>Actinomycetota</taxon>
        <taxon>Actinomycetes</taxon>
        <taxon>Micrococcales</taxon>
        <taxon>Promicromonosporaceae</taxon>
        <taxon>Promicromonospora</taxon>
    </lineage>
</organism>
<dbReference type="Gene3D" id="1.10.10.160">
    <property type="match status" value="1"/>
</dbReference>
<dbReference type="InterPro" id="IPR013986">
    <property type="entry name" value="DExx_box_DNA_helicase_dom_sf"/>
</dbReference>
<dbReference type="Gene3D" id="3.40.50.300">
    <property type="entry name" value="P-loop containing nucleotide triphosphate hydrolases"/>
    <property type="match status" value="2"/>
</dbReference>
<dbReference type="InterPro" id="IPR027417">
    <property type="entry name" value="P-loop_NTPase"/>
</dbReference>
<protein>
    <recommendedName>
        <fullName evidence="10">RecBCD enzyme subunit RecC</fullName>
    </recommendedName>
    <alternativeName>
        <fullName evidence="10">Exonuclease V subunit RecC</fullName>
        <shortName evidence="10">ExoV subunit RecC</shortName>
    </alternativeName>
    <alternativeName>
        <fullName evidence="10">Helicase/nuclease RecBCD subunit RecC</fullName>
    </alternativeName>
</protein>
<evidence type="ECO:0000256" key="6">
    <source>
        <dbReference type="ARBA" id="ARBA00022839"/>
    </source>
</evidence>
<evidence type="ECO:0000259" key="12">
    <source>
        <dbReference type="Pfam" id="PF17946"/>
    </source>
</evidence>
<keyword evidence="7 10" id="KW-0067">ATP-binding</keyword>
<dbReference type="AlphaFoldDB" id="A0A919KYM7"/>
<keyword evidence="3 10" id="KW-0227">DNA damage</keyword>
<evidence type="ECO:0000256" key="9">
    <source>
        <dbReference type="ARBA" id="ARBA00023204"/>
    </source>
</evidence>
<evidence type="ECO:0000256" key="7">
    <source>
        <dbReference type="ARBA" id="ARBA00022840"/>
    </source>
</evidence>
<dbReference type="SUPFAM" id="SSF52980">
    <property type="entry name" value="Restriction endonuclease-like"/>
    <property type="match status" value="1"/>
</dbReference>
<comment type="caution">
    <text evidence="13">The sequence shown here is derived from an EMBL/GenBank/DDBJ whole genome shotgun (WGS) entry which is preliminary data.</text>
</comment>
<dbReference type="GO" id="GO:0009338">
    <property type="term" value="C:exodeoxyribonuclease V complex"/>
    <property type="evidence" value="ECO:0007669"/>
    <property type="project" value="InterPro"/>
</dbReference>
<keyword evidence="1 10" id="KW-0540">Nuclease</keyword>
<dbReference type="RefSeq" id="WP_189670900.1">
    <property type="nucleotide sequence ID" value="NZ_BNAS01000006.1"/>
</dbReference>
<dbReference type="SUPFAM" id="SSF52540">
    <property type="entry name" value="P-loop containing nucleoside triphosphate hydrolases"/>
    <property type="match status" value="2"/>
</dbReference>
<keyword evidence="14" id="KW-1185">Reference proteome</keyword>
<dbReference type="InterPro" id="IPR041500">
    <property type="entry name" value="RecC_C"/>
</dbReference>
<dbReference type="PIRSF" id="PIRSF000980">
    <property type="entry name" value="RecC"/>
    <property type="match status" value="1"/>
</dbReference>
<evidence type="ECO:0000256" key="11">
    <source>
        <dbReference type="SAM" id="MobiDB-lite"/>
    </source>
</evidence>
<evidence type="ECO:0000256" key="4">
    <source>
        <dbReference type="ARBA" id="ARBA00022801"/>
    </source>
</evidence>
<dbReference type="Pfam" id="PF17946">
    <property type="entry name" value="RecC_C"/>
    <property type="match status" value="1"/>
</dbReference>